<feature type="domain" description="Reverse transcriptase" evidence="2">
    <location>
        <begin position="632"/>
        <end position="899"/>
    </location>
</feature>
<gene>
    <name evidence="3" type="ORF">MEUPH1_LOCUS25444</name>
</gene>
<comment type="caution">
    <text evidence="3">The sequence shown here is derived from an EMBL/GenBank/DDBJ whole genome shotgun (WGS) entry which is preliminary data.</text>
</comment>
<dbReference type="GO" id="GO:0003824">
    <property type="term" value="F:catalytic activity"/>
    <property type="evidence" value="ECO:0007669"/>
    <property type="project" value="InterPro"/>
</dbReference>
<dbReference type="Pfam" id="PF00078">
    <property type="entry name" value="RVT_1"/>
    <property type="match status" value="1"/>
</dbReference>
<evidence type="ECO:0000256" key="1">
    <source>
        <dbReference type="SAM" id="MobiDB-lite"/>
    </source>
</evidence>
<feature type="compositionally biased region" description="Basic and acidic residues" evidence="1">
    <location>
        <begin position="88"/>
        <end position="101"/>
    </location>
</feature>
<evidence type="ECO:0000313" key="4">
    <source>
        <dbReference type="Proteomes" id="UP001160148"/>
    </source>
</evidence>
<dbReference type="SUPFAM" id="SSF56219">
    <property type="entry name" value="DNase I-like"/>
    <property type="match status" value="1"/>
</dbReference>
<dbReference type="Gene3D" id="3.60.10.10">
    <property type="entry name" value="Endonuclease/exonuclease/phosphatase"/>
    <property type="match status" value="1"/>
</dbReference>
<dbReference type="InterPro" id="IPR043502">
    <property type="entry name" value="DNA/RNA_pol_sf"/>
</dbReference>
<dbReference type="CDD" id="cd01650">
    <property type="entry name" value="RT_nLTR_like"/>
    <property type="match status" value="1"/>
</dbReference>
<feature type="compositionally biased region" description="Basic residues" evidence="1">
    <location>
        <begin position="73"/>
        <end position="84"/>
    </location>
</feature>
<dbReference type="InterPro" id="IPR036691">
    <property type="entry name" value="Endo/exonu/phosph_ase_sf"/>
</dbReference>
<reference evidence="3 4" key="1">
    <citation type="submission" date="2023-01" db="EMBL/GenBank/DDBJ databases">
        <authorList>
            <person name="Whitehead M."/>
        </authorList>
    </citation>
    <scope>NUCLEOTIDE SEQUENCE [LARGE SCALE GENOMIC DNA]</scope>
</reference>
<keyword evidence="4" id="KW-1185">Reference proteome</keyword>
<feature type="compositionally biased region" description="Basic and acidic residues" evidence="1">
    <location>
        <begin position="1"/>
        <end position="10"/>
    </location>
</feature>
<feature type="region of interest" description="Disordered" evidence="1">
    <location>
        <begin position="1"/>
        <end position="137"/>
    </location>
</feature>
<dbReference type="PROSITE" id="PS50878">
    <property type="entry name" value="RT_POL"/>
    <property type="match status" value="1"/>
</dbReference>
<dbReference type="Pfam" id="PF14529">
    <property type="entry name" value="Exo_endo_phos_2"/>
    <property type="match status" value="1"/>
</dbReference>
<dbReference type="GO" id="GO:0071897">
    <property type="term" value="P:DNA biosynthetic process"/>
    <property type="evidence" value="ECO:0007669"/>
    <property type="project" value="UniProtKB-ARBA"/>
</dbReference>
<dbReference type="SUPFAM" id="SSF56672">
    <property type="entry name" value="DNA/RNA polymerases"/>
    <property type="match status" value="1"/>
</dbReference>
<dbReference type="PANTHER" id="PTHR19446">
    <property type="entry name" value="REVERSE TRANSCRIPTASES"/>
    <property type="match status" value="1"/>
</dbReference>
<dbReference type="AlphaFoldDB" id="A0AAV0XS75"/>
<proteinExistence type="predicted"/>
<evidence type="ECO:0000313" key="3">
    <source>
        <dbReference type="EMBL" id="CAI6371444.1"/>
    </source>
</evidence>
<dbReference type="CDD" id="cd09077">
    <property type="entry name" value="R1-I-EN"/>
    <property type="match status" value="1"/>
</dbReference>
<dbReference type="InterPro" id="IPR000477">
    <property type="entry name" value="RT_dom"/>
</dbReference>
<dbReference type="Proteomes" id="UP001160148">
    <property type="component" value="Unassembled WGS sequence"/>
</dbReference>
<dbReference type="InterPro" id="IPR005135">
    <property type="entry name" value="Endo/exonuclease/phosphatase"/>
</dbReference>
<organism evidence="3 4">
    <name type="scientific">Macrosiphum euphorbiae</name>
    <name type="common">potato aphid</name>
    <dbReference type="NCBI Taxonomy" id="13131"/>
    <lineage>
        <taxon>Eukaryota</taxon>
        <taxon>Metazoa</taxon>
        <taxon>Ecdysozoa</taxon>
        <taxon>Arthropoda</taxon>
        <taxon>Hexapoda</taxon>
        <taxon>Insecta</taxon>
        <taxon>Pterygota</taxon>
        <taxon>Neoptera</taxon>
        <taxon>Paraneoptera</taxon>
        <taxon>Hemiptera</taxon>
        <taxon>Sternorrhyncha</taxon>
        <taxon>Aphidomorpha</taxon>
        <taxon>Aphidoidea</taxon>
        <taxon>Aphididae</taxon>
        <taxon>Macrosiphini</taxon>
        <taxon>Macrosiphum</taxon>
    </lineage>
</organism>
<dbReference type="EMBL" id="CARXXK010000993">
    <property type="protein sequence ID" value="CAI6371444.1"/>
    <property type="molecule type" value="Genomic_DNA"/>
</dbReference>
<protein>
    <recommendedName>
        <fullName evidence="2">Reverse transcriptase domain-containing protein</fullName>
    </recommendedName>
</protein>
<accession>A0AAV0XS75</accession>
<evidence type="ECO:0000259" key="2">
    <source>
        <dbReference type="PROSITE" id="PS50878"/>
    </source>
</evidence>
<sequence length="1168" mass="129690">MSLNQDKVHTPTDCGLEGGDSDFGASPLDEFMRTRTELSGPSTECHPGRNAAPASAEDTVSPPVTDDGLGRHTYWKRKRRRKAGTTRTPDEFGRREVRTAEYETSLGAQARNETSSRQGTAGSGGSTADTDSCRLEITDDEPQTTIKVIQINARRSQRVMHEIEKLLSSRSIDVCLIQEPAADCKGIYLFDRRPYRVVASGPGSKAAIVVANPAVGILSLQHLSTPHIAVAVLTVGNLRLVLISAYFQFSEPTQTCVDALESVLDSVSGNVLVCADVNARSTLWHDRLSDDRGEIVVDLIGRKNLHVNNLAGNVPTFRNRGSACLDVTLTSHGVNVADWTAVHDLTSSDHAIISFDVTQNCARPNDRTDPFVKYDWSKTNWNEFRKSLQLRVSACITDLESPDLETSSAALMKVLTETCVERMGIVRIKKRKPPPWWNQSLDRELSNLRRWRIRLRNARNAFGKRVIRNSYEKLKQRFNMNCFKARRDSWRSFVTDIGNREPWGPVYTWLKTGGLRPSQNLPVSIRRENGSFTDSLEETGKRLIEILVPGDTSDGESPEQTAIRAVTGVRVGSFDPETGEDEPLNACDVEEVKRAIWRMDPKKSPGADGITAKILRQAWPVLAEHITNVFNVCLRSRMFPNAWKLSRLVVILKSPGKDRAEAKSYRPISLLPVVSKALEHVIIDRIRADTDPSMSKRQFGFTKNLSTVDAMHHALNWTKSRQEKYVFAVFLDISGAFDCLWWAQLVADMRSAGCRSGLVELTKSYLDGRRAVMQIGDRTVAKTLTKGCPQGSEYGPDLWKLAVNPLLSADPPAGTEIIAYADDLALLISGKNRAELESRGNELLSRASLWAIKRKLSFSATKSQTLWLKGNLSRPDLDLRLGTVMIKPTVGAKYLGVTFGGKNFSGHLTEKAKASAALFSRLCGVAKTKWGLKRGLAANLYKSVFLPQISYAASVWAQKCMTDGHHRGRANSAQRTPLRAITGAYKTTSTMALQVLAGVPPLELELLRIARVEGDRIAVRRGAMTAQEAEVRKTMHSNNLLHLWQSKWVASSKGRWTARWFPDVGRRMDRGWCRMDHYTSQLMSGHGDFKAKLHGFNLVGDAACACGFPSGTAEHLLMNCPLVDQERNKLKLAVRAAGADWPCELEFMTSSEVMFRAVSEFAKNTLAR</sequence>
<feature type="compositionally biased region" description="Low complexity" evidence="1">
    <location>
        <begin position="115"/>
        <end position="130"/>
    </location>
</feature>
<name>A0AAV0XS75_9HEMI</name>